<dbReference type="Pfam" id="PF01872">
    <property type="entry name" value="RibD_C"/>
    <property type="match status" value="1"/>
</dbReference>
<dbReference type="PANTHER" id="PTHR38011">
    <property type="entry name" value="DIHYDROFOLATE REDUCTASE FAMILY PROTEIN (AFU_ORTHOLOGUE AFUA_8G06820)"/>
    <property type="match status" value="1"/>
</dbReference>
<dbReference type="Proteomes" id="UP000069030">
    <property type="component" value="Chromosome"/>
</dbReference>
<dbReference type="eggNOG" id="COG0262">
    <property type="taxonomic scope" value="Bacteria"/>
</dbReference>
<proteinExistence type="predicted"/>
<evidence type="ECO:0000313" key="1">
    <source>
        <dbReference type="EMBL" id="ALU25684.1"/>
    </source>
</evidence>
<dbReference type="Gene3D" id="3.40.430.10">
    <property type="entry name" value="Dihydrofolate Reductase, subunit A"/>
    <property type="match status" value="1"/>
</dbReference>
<dbReference type="EMBL" id="CP013690">
    <property type="protein sequence ID" value="ALU25684.1"/>
    <property type="molecule type" value="Genomic_DNA"/>
</dbReference>
<name>A0A0S7EAF8_9FLAO</name>
<dbReference type="SUPFAM" id="SSF53597">
    <property type="entry name" value="Dihydrofolate reductase-like"/>
    <property type="match status" value="1"/>
</dbReference>
<dbReference type="InterPro" id="IPR050765">
    <property type="entry name" value="Riboflavin_Biosynth_HTPR"/>
</dbReference>
<dbReference type="InterPro" id="IPR002734">
    <property type="entry name" value="RibDG_C"/>
</dbReference>
<evidence type="ECO:0000313" key="2">
    <source>
        <dbReference type="Proteomes" id="UP000069030"/>
    </source>
</evidence>
<dbReference type="GO" id="GO:0009231">
    <property type="term" value="P:riboflavin biosynthetic process"/>
    <property type="evidence" value="ECO:0007669"/>
    <property type="project" value="InterPro"/>
</dbReference>
<dbReference type="InterPro" id="IPR024072">
    <property type="entry name" value="DHFR-like_dom_sf"/>
</dbReference>
<dbReference type="PANTHER" id="PTHR38011:SF11">
    <property type="entry name" value="2,5-DIAMINO-6-RIBOSYLAMINO-4(3H)-PYRIMIDINONE 5'-PHOSPHATE REDUCTASE"/>
    <property type="match status" value="1"/>
</dbReference>
<dbReference type="AlphaFoldDB" id="A0A0S7EAF8"/>
<dbReference type="KEGG" id="mod:AS202_05850"/>
<dbReference type="GO" id="GO:0008703">
    <property type="term" value="F:5-amino-6-(5-phosphoribosylamino)uracil reductase activity"/>
    <property type="evidence" value="ECO:0007669"/>
    <property type="project" value="InterPro"/>
</dbReference>
<organism evidence="1 2">
    <name type="scientific">Myroides odoratimimus</name>
    <dbReference type="NCBI Taxonomy" id="76832"/>
    <lineage>
        <taxon>Bacteria</taxon>
        <taxon>Pseudomonadati</taxon>
        <taxon>Bacteroidota</taxon>
        <taxon>Flavobacteriia</taxon>
        <taxon>Flavobacteriales</taxon>
        <taxon>Flavobacteriaceae</taxon>
        <taxon>Myroides</taxon>
    </lineage>
</organism>
<accession>A0A0S7EAF8</accession>
<dbReference type="RefSeq" id="WP_006257853.1">
    <property type="nucleotide sequence ID" value="NZ_BCMQ01000002.1"/>
</dbReference>
<reference evidence="1 2" key="1">
    <citation type="journal article" date="2016" name="J. Zhejiang Univ. Sci. B">
        <title>Antibiotic resistance mechanisms of Myroides sp.</title>
        <authorList>
            <person name="Hu S."/>
            <person name="Yuan S."/>
            <person name="Qu H."/>
            <person name="Jiang T."/>
            <person name="Zhou Y."/>
            <person name="Wang M."/>
            <person name="Ming D."/>
        </authorList>
    </citation>
    <scope>NUCLEOTIDE SEQUENCE [LARGE SCALE GENOMIC DNA]</scope>
    <source>
        <strain evidence="1 2">PR63039</strain>
    </source>
</reference>
<protein>
    <submittedName>
        <fullName evidence="1">Dihydrofolate reductase</fullName>
    </submittedName>
</protein>
<gene>
    <name evidence="1" type="ORF">AS202_05850</name>
</gene>
<sequence length="175" mass="19647">MRQVVLYISSSLDGYIAKPGDDLSFLDAVQREGEDYGYTAFVETIDTVLIGKRTYYWVVSQGHGFHHADKETYVMTRQSLPTEGNVTFYNGDLKELVSRLKSQEGKDIFCDGGAQLVNRLLKDRLIDKIVLSVIPVLLGDGTRLFDIGIPESKLKLENTKSFESGLVQLCYSLIK</sequence>